<dbReference type="Pfam" id="PF00566">
    <property type="entry name" value="RabGAP-TBC"/>
    <property type="match status" value="2"/>
</dbReference>
<dbReference type="EMBL" id="KI913986">
    <property type="protein sequence ID" value="ETV94226.1"/>
    <property type="molecule type" value="Genomic_DNA"/>
</dbReference>
<dbReference type="GO" id="GO:0005096">
    <property type="term" value="F:GTPase activator activity"/>
    <property type="evidence" value="ECO:0007669"/>
    <property type="project" value="TreeGrafter"/>
</dbReference>
<dbReference type="eggNOG" id="KOG2058">
    <property type="taxonomic scope" value="Eukaryota"/>
</dbReference>
<dbReference type="AlphaFoldDB" id="A0A024TKT4"/>
<reference evidence="3" key="1">
    <citation type="submission" date="2013-12" db="EMBL/GenBank/DDBJ databases">
        <title>The Genome Sequence of Aphanomyces invadans NJM9701.</title>
        <authorList>
            <consortium name="The Broad Institute Genomics Platform"/>
            <person name="Russ C."/>
            <person name="Tyler B."/>
            <person name="van West P."/>
            <person name="Dieguez-Uribeondo J."/>
            <person name="Young S.K."/>
            <person name="Zeng Q."/>
            <person name="Gargeya S."/>
            <person name="Fitzgerald M."/>
            <person name="Abouelleil A."/>
            <person name="Alvarado L."/>
            <person name="Chapman S.B."/>
            <person name="Gainer-Dewar J."/>
            <person name="Goldberg J."/>
            <person name="Griggs A."/>
            <person name="Gujja S."/>
            <person name="Hansen M."/>
            <person name="Howarth C."/>
            <person name="Imamovic A."/>
            <person name="Ireland A."/>
            <person name="Larimer J."/>
            <person name="McCowan C."/>
            <person name="Murphy C."/>
            <person name="Pearson M."/>
            <person name="Poon T.W."/>
            <person name="Priest M."/>
            <person name="Roberts A."/>
            <person name="Saif S."/>
            <person name="Shea T."/>
            <person name="Sykes S."/>
            <person name="Wortman J."/>
            <person name="Nusbaum C."/>
            <person name="Birren B."/>
        </authorList>
    </citation>
    <scope>NUCLEOTIDE SEQUENCE [LARGE SCALE GENOMIC DNA]</scope>
    <source>
        <strain evidence="3">NJM9701</strain>
    </source>
</reference>
<protein>
    <recommendedName>
        <fullName evidence="2">Rab-GAP TBC domain-containing protein</fullName>
    </recommendedName>
</protein>
<dbReference type="GeneID" id="20088956"/>
<accession>A0A024TKT4</accession>
<dbReference type="Gene3D" id="1.10.8.270">
    <property type="entry name" value="putative rabgap domain of human tbc1 domain family member 14 like domains"/>
    <property type="match status" value="1"/>
</dbReference>
<feature type="domain" description="Rab-GAP TBC" evidence="2">
    <location>
        <begin position="315"/>
        <end position="491"/>
    </location>
</feature>
<sequence>MLRQFKAAYDAGVEDEVSLGEHVAMYLQSTAVVVPADDLVWVWELLVVSRQAAAPHASPHDVVPLAMDTPLRRLSATVRSMLQPLPLTTAHSHMQHFHGLPSVCNVLLSVCFSTSTAQKVLSVLLETLLPDYHVASMSGFRVDWKVVDLTLARLDPSLSRHLAELNVSIEVLCSQWFFSMFADALPASVVTQLYTWVLASPTGSKTSAHPCNWLVATALALLLFAADVLHAATDANTVTTLLHHLTHVILAIDEDVRGIVLQWVHAFHLHFHDALHACRVDMTLDEDALPRRIFLGWRPATATSVASPPSSSSKSIPARWRRTFRRQTRPSTPANAADLDIDIEGAIDADIARTSQAPHETQWPMLRQVLVAFACENPHIGYCQGMNELAAVLLREFGAVQDQPDLALDALTYLVDDVLPHYHSPSLLGLHVDCAVIETLVHQNDPHLVHCMQSLGLNMEILCTNWLMACFATTSPPWFHVSVLDMMFAAESAAAASTVLVVTSVAIFLHLSSSLIHQHDTGGVLHVIKEFLAAQSTPSPDALAFLSLVRTLQRQLPLQELQVMREVHAAAVQEKLLAFQAKKDAIKEAATVSLQSKPLPPTYSSSSSRFKRFLGSSALKKAPTLFGKKRQDHTEDSSEKSRVADEFDDVGREGADGDSDLLHSQLQHTTYLLEGDAIDAVECAQIKERIVHTWSSARHTPAHAQTRVDLLKASLFVSPQSHGQPTPSSSSKAQSLVSRHTARARASLHALGVKWRSRSPSKPSDIVSSTKKTPLSPTALQLSEIAESYYGGDITKDQSIRRKTDLIAKSMFPDDDKTSQCPT</sequence>
<feature type="domain" description="Rab-GAP TBC" evidence="2">
    <location>
        <begin position="33"/>
        <end position="201"/>
    </location>
</feature>
<dbReference type="InterPro" id="IPR035969">
    <property type="entry name" value="Rab-GAP_TBC_sf"/>
</dbReference>
<evidence type="ECO:0000259" key="2">
    <source>
        <dbReference type="PROSITE" id="PS50086"/>
    </source>
</evidence>
<feature type="compositionally biased region" description="Polar residues" evidence="1">
    <location>
        <begin position="718"/>
        <end position="738"/>
    </location>
</feature>
<proteinExistence type="predicted"/>
<dbReference type="GO" id="GO:0031267">
    <property type="term" value="F:small GTPase binding"/>
    <property type="evidence" value="ECO:0007669"/>
    <property type="project" value="TreeGrafter"/>
</dbReference>
<gene>
    <name evidence="3" type="ORF">H310_11906</name>
</gene>
<dbReference type="PANTHER" id="PTHR47219">
    <property type="entry name" value="RAB GTPASE-ACTIVATING PROTEIN 1-LIKE"/>
    <property type="match status" value="1"/>
</dbReference>
<evidence type="ECO:0000256" key="1">
    <source>
        <dbReference type="SAM" id="MobiDB-lite"/>
    </source>
</evidence>
<dbReference type="Gene3D" id="1.10.472.80">
    <property type="entry name" value="Ypt/Rab-GAP domain of gyp1p, domain 3"/>
    <property type="match status" value="2"/>
</dbReference>
<dbReference type="InterPro" id="IPR000195">
    <property type="entry name" value="Rab-GAP-TBC_dom"/>
</dbReference>
<dbReference type="PANTHER" id="PTHR47219:SF20">
    <property type="entry name" value="TBC1 DOMAIN FAMILY MEMBER 2B"/>
    <property type="match status" value="1"/>
</dbReference>
<feature type="region of interest" description="Disordered" evidence="1">
    <location>
        <begin position="624"/>
        <end position="660"/>
    </location>
</feature>
<dbReference type="SUPFAM" id="SSF47923">
    <property type="entry name" value="Ypt/Rab-GAP domain of gyp1p"/>
    <property type="match status" value="3"/>
</dbReference>
<dbReference type="OrthoDB" id="294251at2759"/>
<feature type="compositionally biased region" description="Polar residues" evidence="1">
    <location>
        <begin position="758"/>
        <end position="773"/>
    </location>
</feature>
<name>A0A024TKT4_9STRA</name>
<feature type="compositionally biased region" description="Basic and acidic residues" evidence="1">
    <location>
        <begin position="632"/>
        <end position="655"/>
    </location>
</feature>
<dbReference type="VEuPathDB" id="FungiDB:H310_11906"/>
<organism evidence="3">
    <name type="scientific">Aphanomyces invadans</name>
    <dbReference type="NCBI Taxonomy" id="157072"/>
    <lineage>
        <taxon>Eukaryota</taxon>
        <taxon>Sar</taxon>
        <taxon>Stramenopiles</taxon>
        <taxon>Oomycota</taxon>
        <taxon>Saprolegniomycetes</taxon>
        <taxon>Saprolegniales</taxon>
        <taxon>Verrucalvaceae</taxon>
        <taxon>Aphanomyces</taxon>
    </lineage>
</organism>
<dbReference type="STRING" id="157072.A0A024TKT4"/>
<dbReference type="RefSeq" id="XP_008876988.1">
    <property type="nucleotide sequence ID" value="XM_008878766.1"/>
</dbReference>
<dbReference type="SMART" id="SM00164">
    <property type="entry name" value="TBC"/>
    <property type="match status" value="1"/>
</dbReference>
<evidence type="ECO:0000313" key="3">
    <source>
        <dbReference type="EMBL" id="ETV94226.1"/>
    </source>
</evidence>
<dbReference type="PROSITE" id="PS50086">
    <property type="entry name" value="TBC_RABGAP"/>
    <property type="match status" value="2"/>
</dbReference>
<feature type="region of interest" description="Disordered" evidence="1">
    <location>
        <begin position="718"/>
        <end position="773"/>
    </location>
</feature>
<dbReference type="InterPro" id="IPR050302">
    <property type="entry name" value="Rab_GAP_TBC_domain"/>
</dbReference>